<comment type="caution">
    <text evidence="1">The sequence shown here is derived from an EMBL/GenBank/DDBJ whole genome shotgun (WGS) entry which is preliminary data.</text>
</comment>
<evidence type="ECO:0000313" key="2">
    <source>
        <dbReference type="Proteomes" id="UP001430679"/>
    </source>
</evidence>
<proteinExistence type="predicted"/>
<gene>
    <name evidence="1" type="ORF">LNP81_24755</name>
</gene>
<evidence type="ECO:0008006" key="3">
    <source>
        <dbReference type="Google" id="ProtNLM"/>
    </source>
</evidence>
<sequence>MGLNINVLSFKIRKEFPFDINFYGATRYLISDIMTPDSTVVNYKSLGIGGGISLEFKRYNNFGFTYSAELTNYNSKSFNEIDGIINPQSFLVFQNKAEVYFFPGETKQQAIFLRFKTFNNSEKDNNEAFYQLQFGYRFSIGIGKIKN</sequence>
<dbReference type="Proteomes" id="UP001430679">
    <property type="component" value="Unassembled WGS sequence"/>
</dbReference>
<organism evidence="1 2">
    <name type="scientific">Flavobacterium piscisymbiosum</name>
    <dbReference type="NCBI Taxonomy" id="2893753"/>
    <lineage>
        <taxon>Bacteria</taxon>
        <taxon>Pseudomonadati</taxon>
        <taxon>Bacteroidota</taxon>
        <taxon>Flavobacteriia</taxon>
        <taxon>Flavobacteriales</taxon>
        <taxon>Flavobacteriaceae</taxon>
        <taxon>Flavobacterium</taxon>
    </lineage>
</organism>
<protein>
    <recommendedName>
        <fullName evidence="3">Outer membrane protein beta-barrel domain-containing protein</fullName>
    </recommendedName>
</protein>
<keyword evidence="2" id="KW-1185">Reference proteome</keyword>
<accession>A0ABS8MLH1</accession>
<evidence type="ECO:0000313" key="1">
    <source>
        <dbReference type="EMBL" id="MCC9066213.1"/>
    </source>
</evidence>
<dbReference type="RefSeq" id="WP_230040001.1">
    <property type="nucleotide sequence ID" value="NZ_JAJJMM010000001.1"/>
</dbReference>
<dbReference type="EMBL" id="JAJJMM010000001">
    <property type="protein sequence ID" value="MCC9066213.1"/>
    <property type="molecule type" value="Genomic_DNA"/>
</dbReference>
<name>A0ABS8MLH1_9FLAO</name>
<reference evidence="1" key="1">
    <citation type="submission" date="2021-11" db="EMBL/GenBank/DDBJ databases">
        <title>Description of novel Flavobacterium species.</title>
        <authorList>
            <person name="Saticioglu I.B."/>
            <person name="Ay H."/>
            <person name="Altun S."/>
            <person name="Duman M."/>
        </authorList>
    </citation>
    <scope>NUCLEOTIDE SEQUENCE</scope>
    <source>
        <strain evidence="1">F-30</strain>
    </source>
</reference>